<organism evidence="1 2">
    <name type="scientific">Spiromyces aspiralis</name>
    <dbReference type="NCBI Taxonomy" id="68401"/>
    <lineage>
        <taxon>Eukaryota</taxon>
        <taxon>Fungi</taxon>
        <taxon>Fungi incertae sedis</taxon>
        <taxon>Zoopagomycota</taxon>
        <taxon>Kickxellomycotina</taxon>
        <taxon>Kickxellomycetes</taxon>
        <taxon>Kickxellales</taxon>
        <taxon>Kickxellaceae</taxon>
        <taxon>Spiromyces</taxon>
    </lineage>
</organism>
<dbReference type="EC" id="2.7.4.6" evidence="1"/>
<comment type="caution">
    <text evidence="1">The sequence shown here is derived from an EMBL/GenBank/DDBJ whole genome shotgun (WGS) entry which is preliminary data.</text>
</comment>
<keyword evidence="2" id="KW-1185">Reference proteome</keyword>
<accession>A0ACC1H8R4</accession>
<keyword evidence="1" id="KW-0418">Kinase</keyword>
<reference evidence="1" key="1">
    <citation type="submission" date="2022-06" db="EMBL/GenBank/DDBJ databases">
        <title>Phylogenomic reconstructions and comparative analyses of Kickxellomycotina fungi.</title>
        <authorList>
            <person name="Reynolds N.K."/>
            <person name="Stajich J.E."/>
            <person name="Barry K."/>
            <person name="Grigoriev I.V."/>
            <person name="Crous P."/>
            <person name="Smith M.E."/>
        </authorList>
    </citation>
    <scope>NUCLEOTIDE SEQUENCE</scope>
    <source>
        <strain evidence="1">RSA 2271</strain>
    </source>
</reference>
<dbReference type="EMBL" id="JAMZIH010007685">
    <property type="protein sequence ID" value="KAJ1672884.1"/>
    <property type="molecule type" value="Genomic_DNA"/>
</dbReference>
<evidence type="ECO:0000313" key="2">
    <source>
        <dbReference type="Proteomes" id="UP001145114"/>
    </source>
</evidence>
<proteinExistence type="predicted"/>
<protein>
    <submittedName>
        <fullName evidence="1">Nucleoside diphosphate kinase Ndk1</fullName>
        <ecNumber evidence="1">2.7.4.6</ecNumber>
    </submittedName>
</protein>
<dbReference type="Proteomes" id="UP001145114">
    <property type="component" value="Unassembled WGS sequence"/>
</dbReference>
<keyword evidence="1" id="KW-0808">Transferase</keyword>
<sequence length="201" mass="21492">LALAVAGAAATVAAFTTYTTFSLGVNGSQGAVYADTGLPIFGRPGTAKERTFIAVKPDGTQRGIIGEVISRFERRGYKLVGLKLLVPPRDLVSQHYADLSSKPFYNGLVDYMSNGKAPVVGMVWEGPDVIKQGRRMLGATNPLDSAPGTIRGDFCLSIGRNIIHGSDSAEAAEKEITLWFGGEGQVFDWTPANQEWVISNN</sequence>
<gene>
    <name evidence="1" type="primary">ndk1_2</name>
    <name evidence="1" type="ORF">EV182_006298</name>
</gene>
<evidence type="ECO:0000313" key="1">
    <source>
        <dbReference type="EMBL" id="KAJ1672884.1"/>
    </source>
</evidence>
<feature type="non-terminal residue" evidence="1">
    <location>
        <position position="1"/>
    </location>
</feature>
<name>A0ACC1H8R4_9FUNG</name>